<dbReference type="InterPro" id="IPR051815">
    <property type="entry name" value="Molybdate_resp_trans_reg"/>
</dbReference>
<dbReference type="InterPro" id="IPR003725">
    <property type="entry name" value="ModE-bd_N"/>
</dbReference>
<dbReference type="eggNOG" id="COG2005">
    <property type="taxonomic scope" value="Bacteria"/>
</dbReference>
<evidence type="ECO:0000313" key="9">
    <source>
        <dbReference type="Proteomes" id="UP000000422"/>
    </source>
</evidence>
<dbReference type="SUPFAM" id="SSF46785">
    <property type="entry name" value="Winged helix' DNA-binding domain"/>
    <property type="match status" value="1"/>
</dbReference>
<dbReference type="GO" id="GO:0030151">
    <property type="term" value="F:molybdenum ion binding"/>
    <property type="evidence" value="ECO:0007669"/>
    <property type="project" value="UniProtKB-UniRule"/>
</dbReference>
<dbReference type="Pfam" id="PF00126">
    <property type="entry name" value="HTH_1"/>
    <property type="match status" value="1"/>
</dbReference>
<dbReference type="InterPro" id="IPR000847">
    <property type="entry name" value="LysR_HTH_N"/>
</dbReference>
<dbReference type="NCBIfam" id="TIGR00637">
    <property type="entry name" value="ModE_repress"/>
    <property type="match status" value="1"/>
</dbReference>
<keyword evidence="3 5" id="KW-0500">Molybdenum</keyword>
<keyword evidence="4" id="KW-0677">Repeat</keyword>
<keyword evidence="2 5" id="KW-0813">Transport</keyword>
<dbReference type="PROSITE" id="PS51866">
    <property type="entry name" value="MOP"/>
    <property type="match status" value="2"/>
</dbReference>
<sequence length="258" mass="28110">MEIEGRLWIKRQKASFLGRGRVELLEQIKREGSISKAAKAMQMSYKAAWDAVDAMNNLSPTPLVERTSGGKGGGGTLITPEGEEAIKAFRELERIQERLFEVLGDSVEDWQEAMERARRINMKTSARNQINGKVSVITRGSVNSEVALEIGGGTIYAIITNESLEEMGLEVGMEAYAIIKASWVMIGVGDPKGLSARNRLKGVLQEVVEGAVNGEVKIKVGEKLLTAIITNEAIRELELKAGMEAYAIIKASHVLLGV</sequence>
<dbReference type="PANTHER" id="PTHR30432">
    <property type="entry name" value="TRANSCRIPTIONAL REGULATOR MODE"/>
    <property type="match status" value="1"/>
</dbReference>
<dbReference type="Pfam" id="PF03459">
    <property type="entry name" value="TOBE"/>
    <property type="match status" value="2"/>
</dbReference>
<evidence type="ECO:0000259" key="7">
    <source>
        <dbReference type="PROSITE" id="PS51866"/>
    </source>
</evidence>
<dbReference type="eggNOG" id="COG3585">
    <property type="taxonomic scope" value="Bacteria"/>
</dbReference>
<dbReference type="RefSeq" id="WP_011139610.1">
    <property type="nucleotide sequence ID" value="NC_005090.1"/>
</dbReference>
<evidence type="ECO:0000256" key="6">
    <source>
        <dbReference type="PIRSR" id="PIRSR005763-1"/>
    </source>
</evidence>
<organism evidence="9">
    <name type="scientific">Wolinella succinogenes (strain ATCC 29543 / DSM 1740 / CCUG 13145 / JCM 31913 / LMG 7466 / NCTC 11488 / FDC 602W)</name>
    <name type="common">Vibrio succinogenes</name>
    <dbReference type="NCBI Taxonomy" id="273121"/>
    <lineage>
        <taxon>Bacteria</taxon>
        <taxon>Pseudomonadati</taxon>
        <taxon>Campylobacterota</taxon>
        <taxon>Epsilonproteobacteria</taxon>
        <taxon>Campylobacterales</taxon>
        <taxon>Helicobacteraceae</taxon>
        <taxon>Wolinella</taxon>
    </lineage>
</organism>
<evidence type="ECO:0000256" key="2">
    <source>
        <dbReference type="ARBA" id="ARBA00022448"/>
    </source>
</evidence>
<dbReference type="PANTHER" id="PTHR30432:SF1">
    <property type="entry name" value="DNA-BINDING TRANSCRIPTIONAL DUAL REGULATOR MODE"/>
    <property type="match status" value="1"/>
</dbReference>
<evidence type="ECO:0000256" key="1">
    <source>
        <dbReference type="ARBA" id="ARBA00008110"/>
    </source>
</evidence>
<dbReference type="NCBIfam" id="TIGR00638">
    <property type="entry name" value="Mop"/>
    <property type="match status" value="2"/>
</dbReference>
<dbReference type="InterPro" id="IPR036390">
    <property type="entry name" value="WH_DNA-bd_sf"/>
</dbReference>
<proteinExistence type="inferred from homology"/>
<evidence type="ECO:0000256" key="5">
    <source>
        <dbReference type="PIRNR" id="PIRNR005763"/>
    </source>
</evidence>
<dbReference type="InterPro" id="IPR005116">
    <property type="entry name" value="Transp-assoc_OB_typ1"/>
</dbReference>
<dbReference type="KEGG" id="wsu:WS1811"/>
<dbReference type="InterPro" id="IPR008995">
    <property type="entry name" value="Mo/tungstate-bd_C_term_dom"/>
</dbReference>
<dbReference type="Proteomes" id="UP000000422">
    <property type="component" value="Chromosome"/>
</dbReference>
<dbReference type="InterPro" id="IPR036388">
    <property type="entry name" value="WH-like_DNA-bd_sf"/>
</dbReference>
<dbReference type="GO" id="GO:0003700">
    <property type="term" value="F:DNA-binding transcription factor activity"/>
    <property type="evidence" value="ECO:0007669"/>
    <property type="project" value="InterPro"/>
</dbReference>
<dbReference type="Gene3D" id="2.40.50.100">
    <property type="match status" value="2"/>
</dbReference>
<comment type="similarity">
    <text evidence="1 5">Belongs to the ModE family.</text>
</comment>
<dbReference type="EMBL" id="BX571661">
    <property type="protein sequence ID" value="CAE10827.1"/>
    <property type="molecule type" value="Genomic_DNA"/>
</dbReference>
<dbReference type="SUPFAM" id="SSF50331">
    <property type="entry name" value="MOP-like"/>
    <property type="match status" value="2"/>
</dbReference>
<evidence type="ECO:0000256" key="3">
    <source>
        <dbReference type="ARBA" id="ARBA00022505"/>
    </source>
</evidence>
<name>Q7M888_WOLSU</name>
<dbReference type="Gene3D" id="1.10.10.10">
    <property type="entry name" value="Winged helix-like DNA-binding domain superfamily/Winged helix DNA-binding domain"/>
    <property type="match status" value="1"/>
</dbReference>
<feature type="domain" description="Mop" evidence="7">
    <location>
        <begin position="193"/>
        <end position="258"/>
    </location>
</feature>
<feature type="region of interest" description="Required for dimer formation and molybdate binding" evidence="6">
    <location>
        <begin position="124"/>
        <end position="132"/>
    </location>
</feature>
<gene>
    <name evidence="8" type="ordered locus">WS1811</name>
</gene>
<protein>
    <submittedName>
        <fullName evidence="8">MOLYBDENUM-PTERIN-BINDING PROTEIN</fullName>
    </submittedName>
</protein>
<evidence type="ECO:0000313" key="8">
    <source>
        <dbReference type="EMBL" id="CAE10827.1"/>
    </source>
</evidence>
<keyword evidence="9" id="KW-1185">Reference proteome</keyword>
<dbReference type="HOGENOM" id="CLU_087839_1_0_7"/>
<dbReference type="InterPro" id="IPR016462">
    <property type="entry name" value="ModE"/>
</dbReference>
<evidence type="ECO:0000256" key="4">
    <source>
        <dbReference type="ARBA" id="ARBA00022737"/>
    </source>
</evidence>
<feature type="domain" description="Mop" evidence="7">
    <location>
        <begin position="123"/>
        <end position="188"/>
    </location>
</feature>
<dbReference type="GO" id="GO:0015689">
    <property type="term" value="P:molybdate ion transport"/>
    <property type="evidence" value="ECO:0007669"/>
    <property type="project" value="UniProtKB-UniRule"/>
</dbReference>
<dbReference type="PIRSF" id="PIRSF005763">
    <property type="entry name" value="Txn_reg_ModE"/>
    <property type="match status" value="1"/>
</dbReference>
<accession>Q7M888</accession>
<reference evidence="8 9" key="1">
    <citation type="journal article" date="2003" name="Proc. Natl. Acad. Sci. U.S.A.">
        <title>Complete genome sequence and analysis of Wolinella succinogenes.</title>
        <authorList>
            <person name="Baar C."/>
            <person name="Eppinger M."/>
            <person name="Raddatz G."/>
            <person name="Simon JM."/>
            <person name="Lanz C."/>
            <person name="Klimmek O."/>
            <person name="Nandakumar R."/>
            <person name="Gross R."/>
            <person name="Rosinus A."/>
            <person name="Keller H."/>
            <person name="Jagtap P."/>
            <person name="Linke B."/>
            <person name="Meyer F."/>
            <person name="Lederer H."/>
            <person name="Schuster S.C."/>
        </authorList>
    </citation>
    <scope>NUCLEOTIDE SEQUENCE [LARGE SCALE GENOMIC DNA]</scope>
    <source>
        <strain evidence="9">ATCC 29543 / DSM 1740 / CCUG 13145 / JCM 31913 / LMG 7466 / NCTC 11488 / FDC 602W</strain>
    </source>
</reference>
<dbReference type="InterPro" id="IPR004606">
    <property type="entry name" value="Mop_domain"/>
</dbReference>
<dbReference type="AlphaFoldDB" id="Q7M888"/>
<dbReference type="STRING" id="273121.WS1811"/>